<accession>A0ABU6W3H8</accession>
<evidence type="ECO:0000313" key="6">
    <source>
        <dbReference type="Proteomes" id="UP001341840"/>
    </source>
</evidence>
<dbReference type="Gene3D" id="3.30.300.30">
    <property type="match status" value="1"/>
</dbReference>
<evidence type="ECO:0000259" key="3">
    <source>
        <dbReference type="Pfam" id="PF00501"/>
    </source>
</evidence>
<comment type="similarity">
    <text evidence="1">Belongs to the ATP-dependent AMP-binding enzyme family.</text>
</comment>
<dbReference type="EMBL" id="JASCZI010181253">
    <property type="protein sequence ID" value="MED6179904.1"/>
    <property type="molecule type" value="Genomic_DNA"/>
</dbReference>
<dbReference type="GO" id="GO:0016207">
    <property type="term" value="F:4-coumarate-CoA ligase activity"/>
    <property type="evidence" value="ECO:0007669"/>
    <property type="project" value="UniProtKB-EC"/>
</dbReference>
<dbReference type="SUPFAM" id="SSF56801">
    <property type="entry name" value="Acetyl-CoA synthetase-like"/>
    <property type="match status" value="1"/>
</dbReference>
<dbReference type="Pfam" id="PF00501">
    <property type="entry name" value="AMP-binding"/>
    <property type="match status" value="1"/>
</dbReference>
<dbReference type="InterPro" id="IPR000873">
    <property type="entry name" value="AMP-dep_synth/lig_dom"/>
</dbReference>
<dbReference type="InterPro" id="IPR045851">
    <property type="entry name" value="AMP-bd_C_sf"/>
</dbReference>
<dbReference type="PANTHER" id="PTHR24096">
    <property type="entry name" value="LONG-CHAIN-FATTY-ACID--COA LIGASE"/>
    <property type="match status" value="1"/>
</dbReference>
<evidence type="ECO:0000256" key="2">
    <source>
        <dbReference type="ARBA" id="ARBA00022598"/>
    </source>
</evidence>
<comment type="caution">
    <text evidence="5">The sequence shown here is derived from an EMBL/GenBank/DDBJ whole genome shotgun (WGS) entry which is preliminary data.</text>
</comment>
<dbReference type="InterPro" id="IPR042099">
    <property type="entry name" value="ANL_N_sf"/>
</dbReference>
<organism evidence="5 6">
    <name type="scientific">Stylosanthes scabra</name>
    <dbReference type="NCBI Taxonomy" id="79078"/>
    <lineage>
        <taxon>Eukaryota</taxon>
        <taxon>Viridiplantae</taxon>
        <taxon>Streptophyta</taxon>
        <taxon>Embryophyta</taxon>
        <taxon>Tracheophyta</taxon>
        <taxon>Spermatophyta</taxon>
        <taxon>Magnoliopsida</taxon>
        <taxon>eudicotyledons</taxon>
        <taxon>Gunneridae</taxon>
        <taxon>Pentapetalae</taxon>
        <taxon>rosids</taxon>
        <taxon>fabids</taxon>
        <taxon>Fabales</taxon>
        <taxon>Fabaceae</taxon>
        <taxon>Papilionoideae</taxon>
        <taxon>50 kb inversion clade</taxon>
        <taxon>dalbergioids sensu lato</taxon>
        <taxon>Dalbergieae</taxon>
        <taxon>Pterocarpus clade</taxon>
        <taxon>Stylosanthes</taxon>
    </lineage>
</organism>
<feature type="domain" description="AMP-binding enzyme C-terminal" evidence="4">
    <location>
        <begin position="456"/>
        <end position="537"/>
    </location>
</feature>
<dbReference type="Pfam" id="PF13193">
    <property type="entry name" value="AMP-binding_C"/>
    <property type="match status" value="1"/>
</dbReference>
<dbReference type="EC" id="6.2.1.12" evidence="5"/>
<name>A0ABU6W3H8_9FABA</name>
<dbReference type="InterPro" id="IPR020845">
    <property type="entry name" value="AMP-binding_CS"/>
</dbReference>
<sequence length="547" mass="60293">MLPSSIDAQKTNSNQTTHIFKSKLPDIPINNTIPLHTYAFQNLPQVSHRPCLITGDGKTYTYGDTHRASRSFAMGLFNLGIRKGDVIMILLPNSPEFVFSFWAASMLGAVSTVANPSYTFAEIMKQLKATNSKIVITRAMHVHKLKQEEKNTFIVITVDNPPENCMSFSVVSRTEGTLPEVDIDPDDAVTLPFSSGTTGSPKGVVLTHKSLITNMAQLVDGENPNLHMKEEDVVLCVLPLFHIFALHCVMLCSTRVGCTVLLMEKFEMRALLELVEKHRVSVVMAVPPLVVALSKNPEVEEYELSSIRMVLSGGAPLAKNIDKAFHSRFPQAILRQGLGMTESGPVISMSLGFAKYPMTTKLESCGSVVRNTEMKIIDPLTGSSLPYNTSGEICIRGQQIMKGYLNDEKATAEAIDEEGWLHTGDVGYVDNNDEIFIVDRLKELIKFKAFQVAPAELEGLLRSHPSIEDAAVVPQKDDVAGEVPVAFVVRSSTSNNGNSDLITEDAVKDFVAKQVVFYKRLKRIIFVDEIPKTAIGKILRKELKAKL</sequence>
<reference evidence="5 6" key="1">
    <citation type="journal article" date="2023" name="Plants (Basel)">
        <title>Bridging the Gap: Combining Genomics and Transcriptomics Approaches to Understand Stylosanthes scabra, an Orphan Legume from the Brazilian Caatinga.</title>
        <authorList>
            <person name="Ferreira-Neto J.R.C."/>
            <person name="da Silva M.D."/>
            <person name="Binneck E."/>
            <person name="de Melo N.F."/>
            <person name="da Silva R.H."/>
            <person name="de Melo A.L.T.M."/>
            <person name="Pandolfi V."/>
            <person name="Bustamante F.O."/>
            <person name="Brasileiro-Vidal A.C."/>
            <person name="Benko-Iseppon A.M."/>
        </authorList>
    </citation>
    <scope>NUCLEOTIDE SEQUENCE [LARGE SCALE GENOMIC DNA]</scope>
    <source>
        <tissue evidence="5">Leaves</tissue>
    </source>
</reference>
<proteinExistence type="inferred from homology"/>
<evidence type="ECO:0000313" key="5">
    <source>
        <dbReference type="EMBL" id="MED6179904.1"/>
    </source>
</evidence>
<feature type="domain" description="AMP-dependent synthetase/ligase" evidence="3">
    <location>
        <begin position="47"/>
        <end position="405"/>
    </location>
</feature>
<gene>
    <name evidence="5" type="primary">4CL3_1</name>
    <name evidence="5" type="ORF">PIB30_005364</name>
</gene>
<keyword evidence="6" id="KW-1185">Reference proteome</keyword>
<dbReference type="CDD" id="cd05904">
    <property type="entry name" value="4CL"/>
    <property type="match status" value="1"/>
</dbReference>
<dbReference type="Gene3D" id="3.40.50.12780">
    <property type="entry name" value="N-terminal domain of ligase-like"/>
    <property type="match status" value="1"/>
</dbReference>
<keyword evidence="2 5" id="KW-0436">Ligase</keyword>
<evidence type="ECO:0000259" key="4">
    <source>
        <dbReference type="Pfam" id="PF13193"/>
    </source>
</evidence>
<dbReference type="PROSITE" id="PS00455">
    <property type="entry name" value="AMP_BINDING"/>
    <property type="match status" value="1"/>
</dbReference>
<dbReference type="InterPro" id="IPR025110">
    <property type="entry name" value="AMP-bd_C"/>
</dbReference>
<protein>
    <submittedName>
        <fullName evidence="5">4-coumarate--CoA ligase 3</fullName>
        <ecNumber evidence="5">6.2.1.12</ecNumber>
    </submittedName>
</protein>
<dbReference type="PANTHER" id="PTHR24096:SF169">
    <property type="entry name" value="4-COUMARATE--COA LIGASE 3"/>
    <property type="match status" value="1"/>
</dbReference>
<dbReference type="Proteomes" id="UP001341840">
    <property type="component" value="Unassembled WGS sequence"/>
</dbReference>
<evidence type="ECO:0000256" key="1">
    <source>
        <dbReference type="ARBA" id="ARBA00006432"/>
    </source>
</evidence>